<evidence type="ECO:0000259" key="1">
    <source>
        <dbReference type="Pfam" id="PF02803"/>
    </source>
</evidence>
<dbReference type="SUPFAM" id="SSF53901">
    <property type="entry name" value="Thiolase-like"/>
    <property type="match status" value="1"/>
</dbReference>
<feature type="domain" description="Thiolase C-terminal" evidence="1">
    <location>
        <begin position="1"/>
        <end position="35"/>
    </location>
</feature>
<dbReference type="Proteomes" id="UP000188613">
    <property type="component" value="Unassembled WGS sequence"/>
</dbReference>
<gene>
    <name evidence="2" type="ORF">BTO28_13035</name>
</gene>
<keyword evidence="3" id="KW-1185">Reference proteome</keyword>
<dbReference type="GO" id="GO:0016747">
    <property type="term" value="F:acyltransferase activity, transferring groups other than amino-acyl groups"/>
    <property type="evidence" value="ECO:0007669"/>
    <property type="project" value="InterPro"/>
</dbReference>
<dbReference type="Gene3D" id="3.40.47.10">
    <property type="match status" value="2"/>
</dbReference>
<dbReference type="EMBL" id="MSFI01000021">
    <property type="protein sequence ID" value="OMP66390.1"/>
    <property type="molecule type" value="Genomic_DNA"/>
</dbReference>
<proteinExistence type="predicted"/>
<comment type="caution">
    <text evidence="2">The sequence shown here is derived from an EMBL/GenBank/DDBJ whole genome shotgun (WGS) entry which is preliminary data.</text>
</comment>
<reference evidence="2 3" key="1">
    <citation type="submission" date="2016-12" db="EMBL/GenBank/DDBJ databases">
        <title>Domibacillus sp. SAB 38T whole genome sequencing.</title>
        <authorList>
            <person name="Verma A."/>
            <person name="Ojha A.K."/>
            <person name="Krishnamurthi S."/>
        </authorList>
    </citation>
    <scope>NUCLEOTIDE SEQUENCE [LARGE SCALE GENOMIC DNA]</scope>
    <source>
        <strain evidence="2 3">SAB 38</strain>
    </source>
</reference>
<accession>A0A1V2A637</accession>
<dbReference type="AlphaFoldDB" id="A0A1V2A637"/>
<evidence type="ECO:0000313" key="3">
    <source>
        <dbReference type="Proteomes" id="UP000188613"/>
    </source>
</evidence>
<protein>
    <recommendedName>
        <fullName evidence="1">Thiolase C-terminal domain-containing protein</fullName>
    </recommendedName>
</protein>
<evidence type="ECO:0000313" key="2">
    <source>
        <dbReference type="EMBL" id="OMP66390.1"/>
    </source>
</evidence>
<organism evidence="2 3">
    <name type="scientific">Domibacillus epiphyticus</name>
    <dbReference type="NCBI Taxonomy" id="1714355"/>
    <lineage>
        <taxon>Bacteria</taxon>
        <taxon>Bacillati</taxon>
        <taxon>Bacillota</taxon>
        <taxon>Bacilli</taxon>
        <taxon>Bacillales</taxon>
        <taxon>Bacillaceae</taxon>
        <taxon>Domibacillus</taxon>
    </lineage>
</organism>
<dbReference type="InterPro" id="IPR020617">
    <property type="entry name" value="Thiolase_C"/>
</dbReference>
<name>A0A1V2A637_9BACI</name>
<sequence length="35" mass="3510">MAKMVSWGIAGVDPNIMGIGPVPASNIALEKAGLT</sequence>
<dbReference type="Pfam" id="PF02803">
    <property type="entry name" value="Thiolase_C"/>
    <property type="match status" value="1"/>
</dbReference>
<dbReference type="InterPro" id="IPR016039">
    <property type="entry name" value="Thiolase-like"/>
</dbReference>
<dbReference type="STRING" id="1714355.BTO28_13035"/>